<keyword evidence="3" id="KW-0966">Cell projection</keyword>
<feature type="compositionally biased region" description="Polar residues" evidence="1">
    <location>
        <begin position="242"/>
        <end position="256"/>
    </location>
</feature>
<organism evidence="3 4">
    <name type="scientific">Sediminispirochaeta smaragdinae (strain DSM 11293 / JCM 15392 / SEBR 4228)</name>
    <name type="common">Spirochaeta smaragdinae</name>
    <dbReference type="NCBI Taxonomy" id="573413"/>
    <lineage>
        <taxon>Bacteria</taxon>
        <taxon>Pseudomonadati</taxon>
        <taxon>Spirochaetota</taxon>
        <taxon>Spirochaetia</taxon>
        <taxon>Spirochaetales</taxon>
        <taxon>Spirochaetaceae</taxon>
        <taxon>Sediminispirochaeta</taxon>
    </lineage>
</organism>
<dbReference type="Proteomes" id="UP000002318">
    <property type="component" value="Chromosome"/>
</dbReference>
<dbReference type="EMBL" id="CP002116">
    <property type="protein sequence ID" value="ADK80695.1"/>
    <property type="molecule type" value="Genomic_DNA"/>
</dbReference>
<gene>
    <name evidence="3" type="ordered locus">Spirs_1568</name>
</gene>
<feature type="compositionally biased region" description="Basic and acidic residues" evidence="1">
    <location>
        <begin position="261"/>
        <end position="284"/>
    </location>
</feature>
<reference evidence="3 4" key="1">
    <citation type="journal article" date="2010" name="Stand. Genomic Sci.">
        <title>Complete genome sequence of Spirochaeta smaragdinae type strain (SEBR 4228).</title>
        <authorList>
            <person name="Mavromatis K."/>
            <person name="Yasawong M."/>
            <person name="Chertkov O."/>
            <person name="Lapidus A."/>
            <person name="Lucas S."/>
            <person name="Nolan M."/>
            <person name="Del Rio T.G."/>
            <person name="Tice H."/>
            <person name="Cheng J.F."/>
            <person name="Pitluck S."/>
            <person name="Liolios K."/>
            <person name="Ivanova N."/>
            <person name="Tapia R."/>
            <person name="Han C."/>
            <person name="Bruce D."/>
            <person name="Goodwin L."/>
            <person name="Pati A."/>
            <person name="Chen A."/>
            <person name="Palaniappan K."/>
            <person name="Land M."/>
            <person name="Hauser L."/>
            <person name="Chang Y.J."/>
            <person name="Jeffries C.D."/>
            <person name="Detter J.C."/>
            <person name="Rohde M."/>
            <person name="Brambilla E."/>
            <person name="Spring S."/>
            <person name="Goker M."/>
            <person name="Sikorski J."/>
            <person name="Woyke T."/>
            <person name="Bristow J."/>
            <person name="Eisen J.A."/>
            <person name="Markowitz V."/>
            <person name="Hugenholtz P."/>
            <person name="Klenk H.P."/>
            <person name="Kyrpides N.C."/>
        </authorList>
    </citation>
    <scope>NUCLEOTIDE SEQUENCE [LARGE SCALE GENOMIC DNA]</scope>
    <source>
        <strain evidence="4">DSM 11293 / JCM 15392 / SEBR 4228</strain>
    </source>
</reference>
<evidence type="ECO:0000313" key="4">
    <source>
        <dbReference type="Proteomes" id="UP000002318"/>
    </source>
</evidence>
<feature type="compositionally biased region" description="Basic and acidic residues" evidence="1">
    <location>
        <begin position="229"/>
        <end position="241"/>
    </location>
</feature>
<feature type="domain" description="Flagellar hook-length control protein-like C-terminal" evidence="2">
    <location>
        <begin position="350"/>
        <end position="427"/>
    </location>
</feature>
<dbReference type="KEGG" id="ssm:Spirs_1568"/>
<dbReference type="eggNOG" id="COG3144">
    <property type="taxonomic scope" value="Bacteria"/>
</dbReference>
<dbReference type="Gene3D" id="3.30.750.140">
    <property type="match status" value="1"/>
</dbReference>
<dbReference type="CDD" id="cd17470">
    <property type="entry name" value="T3SS_Flik_C"/>
    <property type="match status" value="1"/>
</dbReference>
<proteinExistence type="predicted"/>
<keyword evidence="3" id="KW-0969">Cilium</keyword>
<name>E1R5T0_SEDSS</name>
<sequence>MIPMMAISEKSTGVDLATSSGVKELRSSMEEGANFGSYFDRITAAKEKVEEKKKSEAAPVEAKVSQKTKEPKREEKPKEMSEDKGTEKLSSKHKGDEAVEESKKKRSEKSEKKDPSGDLKGIGLHFLKADTDKKAHAPEKKDLSDAVKKAADNSSKEGKMAQEKAERLHLAPENEKGAKLRIVDLRDRGGQHEVMVSADATSRKKQGAKVLAKKNADHSTGIKRSALVPEKKVKEQAKGEKSSSALEKQKSASSTKPAALVKEKTEGIKDRMNSMVHTSHDTADAGKAGDTLSAKGDGGEQNQVMHVHLSPQGDGTARGEAQSVERSAQLLSSRLQQDLSGKIVKQASIVVKNDNAGEIRLILHPENLGRVRIRLQLEDNHIAGRIFVDNTSVRDAFEASLRQLERNFEANGFESAKLNVFVGGDQARGDASSEQAQTSAFHGNRFSAVEAMDANIASADQYNVGEENLINLVV</sequence>
<accession>E1R5T0</accession>
<evidence type="ECO:0000313" key="3">
    <source>
        <dbReference type="EMBL" id="ADK80695.1"/>
    </source>
</evidence>
<dbReference type="AlphaFoldDB" id="E1R5T0"/>
<keyword evidence="3" id="KW-0282">Flagellum</keyword>
<dbReference type="Pfam" id="PF02120">
    <property type="entry name" value="Flg_hook"/>
    <property type="match status" value="1"/>
</dbReference>
<evidence type="ECO:0000256" key="1">
    <source>
        <dbReference type="SAM" id="MobiDB-lite"/>
    </source>
</evidence>
<evidence type="ECO:0000259" key="2">
    <source>
        <dbReference type="Pfam" id="PF02120"/>
    </source>
</evidence>
<feature type="region of interest" description="Disordered" evidence="1">
    <location>
        <begin position="193"/>
        <end position="299"/>
    </location>
</feature>
<feature type="compositionally biased region" description="Basic and acidic residues" evidence="1">
    <location>
        <begin position="67"/>
        <end position="117"/>
    </location>
</feature>
<feature type="compositionally biased region" description="Basic and acidic residues" evidence="1">
    <location>
        <begin position="47"/>
        <end position="56"/>
    </location>
</feature>
<dbReference type="HOGENOM" id="CLU_576060_0_0_12"/>
<protein>
    <submittedName>
        <fullName evidence="3">Flagellar hook-length control protein</fullName>
    </submittedName>
</protein>
<feature type="region of interest" description="Disordered" evidence="1">
    <location>
        <begin position="47"/>
        <end position="175"/>
    </location>
</feature>
<dbReference type="InterPro" id="IPR038610">
    <property type="entry name" value="FliK-like_C_sf"/>
</dbReference>
<feature type="compositionally biased region" description="Basic and acidic residues" evidence="1">
    <location>
        <begin position="127"/>
        <end position="175"/>
    </location>
</feature>
<dbReference type="InterPro" id="IPR021136">
    <property type="entry name" value="Flagellar_hook_control-like_C"/>
</dbReference>
<dbReference type="STRING" id="573413.Spirs_1568"/>
<keyword evidence="4" id="KW-1185">Reference proteome</keyword>